<proteinExistence type="predicted"/>
<accession>A0ABU7ES43</accession>
<comment type="caution">
    <text evidence="1">The sequence shown here is derived from an EMBL/GenBank/DDBJ whole genome shotgun (WGS) entry which is preliminary data.</text>
</comment>
<reference evidence="1 2" key="1">
    <citation type="submission" date="2021-06" db="EMBL/GenBank/DDBJ databases">
        <authorList>
            <person name="Palmer J.M."/>
        </authorList>
    </citation>
    <scope>NUCLEOTIDE SEQUENCE [LARGE SCALE GENOMIC DNA]</scope>
    <source>
        <strain evidence="1 2">CL_MEX2019</strain>
        <tissue evidence="1">Muscle</tissue>
    </source>
</reference>
<name>A0ABU7ES43_9TELE</name>
<sequence length="114" mass="13744">MLEMPVWKQLTCPMLFVETTDKKNNGSQKNWKTWLKFVVRFLQYFYCLFFNDTSLICVPITTVKTYFPLSTSPSPKQQERCLRFVPFSGLFYNQLNQVTFHRYKGLDHLTKYEY</sequence>
<protein>
    <submittedName>
        <fullName evidence="1">Uncharacterized protein</fullName>
    </submittedName>
</protein>
<evidence type="ECO:0000313" key="2">
    <source>
        <dbReference type="Proteomes" id="UP001352852"/>
    </source>
</evidence>
<gene>
    <name evidence="1" type="ORF">CHARACLAT_008277</name>
</gene>
<evidence type="ECO:0000313" key="1">
    <source>
        <dbReference type="EMBL" id="MED6289969.1"/>
    </source>
</evidence>
<keyword evidence="2" id="KW-1185">Reference proteome</keyword>
<dbReference type="EMBL" id="JAHUTJ010066056">
    <property type="protein sequence ID" value="MED6289969.1"/>
    <property type="molecule type" value="Genomic_DNA"/>
</dbReference>
<dbReference type="Proteomes" id="UP001352852">
    <property type="component" value="Unassembled WGS sequence"/>
</dbReference>
<organism evidence="1 2">
    <name type="scientific">Characodon lateralis</name>
    <dbReference type="NCBI Taxonomy" id="208331"/>
    <lineage>
        <taxon>Eukaryota</taxon>
        <taxon>Metazoa</taxon>
        <taxon>Chordata</taxon>
        <taxon>Craniata</taxon>
        <taxon>Vertebrata</taxon>
        <taxon>Euteleostomi</taxon>
        <taxon>Actinopterygii</taxon>
        <taxon>Neopterygii</taxon>
        <taxon>Teleostei</taxon>
        <taxon>Neoteleostei</taxon>
        <taxon>Acanthomorphata</taxon>
        <taxon>Ovalentaria</taxon>
        <taxon>Atherinomorphae</taxon>
        <taxon>Cyprinodontiformes</taxon>
        <taxon>Goodeidae</taxon>
        <taxon>Characodon</taxon>
    </lineage>
</organism>